<name>A0A024TN20_9STRA</name>
<evidence type="ECO:0000313" key="2">
    <source>
        <dbReference type="EMBL" id="ETV94757.1"/>
    </source>
</evidence>
<organism evidence="2">
    <name type="scientific">Aphanomyces invadans</name>
    <dbReference type="NCBI Taxonomy" id="157072"/>
    <lineage>
        <taxon>Eukaryota</taxon>
        <taxon>Sar</taxon>
        <taxon>Stramenopiles</taxon>
        <taxon>Oomycota</taxon>
        <taxon>Saprolegniomycetes</taxon>
        <taxon>Saprolegniales</taxon>
        <taxon>Verrucalvaceae</taxon>
        <taxon>Aphanomyces</taxon>
    </lineage>
</organism>
<proteinExistence type="predicted"/>
<feature type="compositionally biased region" description="Polar residues" evidence="1">
    <location>
        <begin position="141"/>
        <end position="157"/>
    </location>
</feature>
<dbReference type="STRING" id="157072.A0A024TN20"/>
<dbReference type="GeneID" id="20088768"/>
<feature type="region of interest" description="Disordered" evidence="1">
    <location>
        <begin position="137"/>
        <end position="183"/>
    </location>
</feature>
<dbReference type="RefSeq" id="XP_008876702.1">
    <property type="nucleotide sequence ID" value="XM_008878480.1"/>
</dbReference>
<dbReference type="PANTHER" id="PTHR31827">
    <property type="entry name" value="EMB|CAB89363.1"/>
    <property type="match status" value="1"/>
</dbReference>
<reference evidence="2" key="1">
    <citation type="submission" date="2013-12" db="EMBL/GenBank/DDBJ databases">
        <title>The Genome Sequence of Aphanomyces invadans NJM9701.</title>
        <authorList>
            <consortium name="The Broad Institute Genomics Platform"/>
            <person name="Russ C."/>
            <person name="Tyler B."/>
            <person name="van West P."/>
            <person name="Dieguez-Uribeondo J."/>
            <person name="Young S.K."/>
            <person name="Zeng Q."/>
            <person name="Gargeya S."/>
            <person name="Fitzgerald M."/>
            <person name="Abouelleil A."/>
            <person name="Alvarado L."/>
            <person name="Chapman S.B."/>
            <person name="Gainer-Dewar J."/>
            <person name="Goldberg J."/>
            <person name="Griggs A."/>
            <person name="Gujja S."/>
            <person name="Hansen M."/>
            <person name="Howarth C."/>
            <person name="Imamovic A."/>
            <person name="Ireland A."/>
            <person name="Larimer J."/>
            <person name="McCowan C."/>
            <person name="Murphy C."/>
            <person name="Pearson M."/>
            <person name="Poon T.W."/>
            <person name="Priest M."/>
            <person name="Roberts A."/>
            <person name="Saif S."/>
            <person name="Shea T."/>
            <person name="Sykes S."/>
            <person name="Wortman J."/>
            <person name="Nusbaum C."/>
            <person name="Birren B."/>
        </authorList>
    </citation>
    <scope>NUCLEOTIDE SEQUENCE [LARGE SCALE GENOMIC DNA]</scope>
    <source>
        <strain evidence="2">NJM9701</strain>
    </source>
</reference>
<gene>
    <name evidence="2" type="ORF">H310_11718</name>
</gene>
<dbReference type="EMBL" id="KI913984">
    <property type="protein sequence ID" value="ETV94757.1"/>
    <property type="molecule type" value="Genomic_DNA"/>
</dbReference>
<accession>A0A024TN20</accession>
<protein>
    <submittedName>
        <fullName evidence="2">Uncharacterized protein</fullName>
    </submittedName>
</protein>
<dbReference type="OrthoDB" id="5839at2759"/>
<dbReference type="AlphaFoldDB" id="A0A024TN20"/>
<evidence type="ECO:0000256" key="1">
    <source>
        <dbReference type="SAM" id="MobiDB-lite"/>
    </source>
</evidence>
<dbReference type="eggNOG" id="ENOG502T23I">
    <property type="taxonomic scope" value="Eukaryota"/>
</dbReference>
<sequence>MAARCFFAGCENGCADGSVKCAFHLHRRLCAIEGCRSQVYARGFCVKHGGKLQCQFEGCVLNSRIGTFCTKHGPPEHIRHCSEPGCTNQAHLGGRCFRHGGRRVCSVDGCKTLARMRGLCTRHMTKKEKMAQEFKCDGLDSPQTPRAKSAAPSTSALRSHPVAHTAPHQPPRNPPQVKNEPHCPDPVFFAHRLHPQPPLAFPSWQALRSPPKLTLPPMQLPSRFDGYRHAPALPPLRQLPVYAALRRPRDAYRPQVILDHRHSKSQALAEVATLLADYYQ</sequence>
<dbReference type="VEuPathDB" id="FungiDB:H310_11718"/>
<dbReference type="PANTHER" id="PTHR31827:SF1">
    <property type="entry name" value="EMB|CAB89363.1"/>
    <property type="match status" value="1"/>
</dbReference>